<proteinExistence type="predicted"/>
<keyword evidence="7" id="KW-1185">Reference proteome</keyword>
<gene>
    <name evidence="6" type="ORF">P171DRAFT_436060</name>
</gene>
<dbReference type="InterPro" id="IPR051219">
    <property type="entry name" value="Heterochromatin_chromo-domain"/>
</dbReference>
<comment type="subcellular location">
    <subcellularLocation>
        <location evidence="1">Nucleus</location>
    </subcellularLocation>
</comment>
<feature type="compositionally biased region" description="Acidic residues" evidence="4">
    <location>
        <begin position="31"/>
        <end position="47"/>
    </location>
</feature>
<sequence>MPPALSDEEVSQSSGDEEIPAKAAKKSEPAPVEEEEEDDEEGDEGEEYVVEEIVAHKTVKGTILYHVKWQGYDDPKDMTWEGEDNLEGVEALAEYHRSIGGRPEVGKKRKGRKSGVETETSTPVVAAKRMKKEKEWAPPPGSWEDEVDHVDTVEQRLNPKTGENEKFGYLVWSNQIKTQHPLPLIFKKCPQRMLAYFEKHLVFNQTDIEEANGNVDMTGVDDDDL</sequence>
<organism evidence="6 7">
    <name type="scientific">Karstenula rhodostoma CBS 690.94</name>
    <dbReference type="NCBI Taxonomy" id="1392251"/>
    <lineage>
        <taxon>Eukaryota</taxon>
        <taxon>Fungi</taxon>
        <taxon>Dikarya</taxon>
        <taxon>Ascomycota</taxon>
        <taxon>Pezizomycotina</taxon>
        <taxon>Dothideomycetes</taxon>
        <taxon>Pleosporomycetidae</taxon>
        <taxon>Pleosporales</taxon>
        <taxon>Massarineae</taxon>
        <taxon>Didymosphaeriaceae</taxon>
        <taxon>Karstenula</taxon>
    </lineage>
</organism>
<dbReference type="PROSITE" id="PS50013">
    <property type="entry name" value="CHROMO_2"/>
    <property type="match status" value="1"/>
</dbReference>
<dbReference type="EMBL" id="MU001509">
    <property type="protein sequence ID" value="KAF2439371.1"/>
    <property type="molecule type" value="Genomic_DNA"/>
</dbReference>
<evidence type="ECO:0000256" key="4">
    <source>
        <dbReference type="SAM" id="MobiDB-lite"/>
    </source>
</evidence>
<feature type="region of interest" description="Disordered" evidence="4">
    <location>
        <begin position="101"/>
        <end position="146"/>
    </location>
</feature>
<dbReference type="Gene3D" id="2.40.50.40">
    <property type="match status" value="2"/>
</dbReference>
<accession>A0A9P4U732</accession>
<evidence type="ECO:0000313" key="6">
    <source>
        <dbReference type="EMBL" id="KAF2439371.1"/>
    </source>
</evidence>
<feature type="compositionally biased region" description="Acidic residues" evidence="4">
    <location>
        <begin position="1"/>
        <end position="18"/>
    </location>
</feature>
<reference evidence="6" key="1">
    <citation type="journal article" date="2020" name="Stud. Mycol.">
        <title>101 Dothideomycetes genomes: a test case for predicting lifestyles and emergence of pathogens.</title>
        <authorList>
            <person name="Haridas S."/>
            <person name="Albert R."/>
            <person name="Binder M."/>
            <person name="Bloem J."/>
            <person name="Labutti K."/>
            <person name="Salamov A."/>
            <person name="Andreopoulos B."/>
            <person name="Baker S."/>
            <person name="Barry K."/>
            <person name="Bills G."/>
            <person name="Bluhm B."/>
            <person name="Cannon C."/>
            <person name="Castanera R."/>
            <person name="Culley D."/>
            <person name="Daum C."/>
            <person name="Ezra D."/>
            <person name="Gonzalez J."/>
            <person name="Henrissat B."/>
            <person name="Kuo A."/>
            <person name="Liang C."/>
            <person name="Lipzen A."/>
            <person name="Lutzoni F."/>
            <person name="Magnuson J."/>
            <person name="Mondo S."/>
            <person name="Nolan M."/>
            <person name="Ohm R."/>
            <person name="Pangilinan J."/>
            <person name="Park H.-J."/>
            <person name="Ramirez L."/>
            <person name="Alfaro M."/>
            <person name="Sun H."/>
            <person name="Tritt A."/>
            <person name="Yoshinaga Y."/>
            <person name="Zwiers L.-H."/>
            <person name="Turgeon B."/>
            <person name="Goodwin S."/>
            <person name="Spatafora J."/>
            <person name="Crous P."/>
            <person name="Grigoriev I."/>
        </authorList>
    </citation>
    <scope>NUCLEOTIDE SEQUENCE</scope>
    <source>
        <strain evidence="6">CBS 690.94</strain>
    </source>
</reference>
<dbReference type="Pfam" id="PF00385">
    <property type="entry name" value="Chromo"/>
    <property type="match status" value="1"/>
</dbReference>
<comment type="subunit">
    <text evidence="2">Component of the NuA4 histone acetyltransferase complex.</text>
</comment>
<name>A0A9P4U732_9PLEO</name>
<feature type="domain" description="Chromo" evidence="5">
    <location>
        <begin position="48"/>
        <end position="107"/>
    </location>
</feature>
<dbReference type="InterPro" id="IPR023780">
    <property type="entry name" value="Chromo_domain"/>
</dbReference>
<evidence type="ECO:0000313" key="7">
    <source>
        <dbReference type="Proteomes" id="UP000799764"/>
    </source>
</evidence>
<feature type="region of interest" description="Disordered" evidence="4">
    <location>
        <begin position="1"/>
        <end position="47"/>
    </location>
</feature>
<evidence type="ECO:0000259" key="5">
    <source>
        <dbReference type="PROSITE" id="PS50013"/>
    </source>
</evidence>
<dbReference type="InterPro" id="IPR016197">
    <property type="entry name" value="Chromo-like_dom_sf"/>
</dbReference>
<comment type="caution">
    <text evidence="6">The sequence shown here is derived from an EMBL/GenBank/DDBJ whole genome shotgun (WGS) entry which is preliminary data.</text>
</comment>
<dbReference type="PANTHER" id="PTHR22812">
    <property type="entry name" value="CHROMOBOX PROTEIN"/>
    <property type="match status" value="1"/>
</dbReference>
<dbReference type="Pfam" id="PF01393">
    <property type="entry name" value="Chromo_shadow"/>
    <property type="match status" value="1"/>
</dbReference>
<keyword evidence="3" id="KW-0539">Nucleus</keyword>
<dbReference type="GO" id="GO:0005634">
    <property type="term" value="C:nucleus"/>
    <property type="evidence" value="ECO:0007669"/>
    <property type="project" value="UniProtKB-SubCell"/>
</dbReference>
<dbReference type="InterPro" id="IPR008251">
    <property type="entry name" value="Chromo_shadow_dom"/>
</dbReference>
<dbReference type="SMART" id="SM00298">
    <property type="entry name" value="CHROMO"/>
    <property type="match status" value="1"/>
</dbReference>
<dbReference type="GO" id="GO:0006338">
    <property type="term" value="P:chromatin remodeling"/>
    <property type="evidence" value="ECO:0007669"/>
    <property type="project" value="UniProtKB-ARBA"/>
</dbReference>
<dbReference type="Proteomes" id="UP000799764">
    <property type="component" value="Unassembled WGS sequence"/>
</dbReference>
<dbReference type="OrthoDB" id="433924at2759"/>
<dbReference type="CDD" id="cd00024">
    <property type="entry name" value="CD_CSD"/>
    <property type="match status" value="1"/>
</dbReference>
<dbReference type="AlphaFoldDB" id="A0A9P4U732"/>
<dbReference type="InterPro" id="IPR000953">
    <property type="entry name" value="Chromo/chromo_shadow_dom"/>
</dbReference>
<evidence type="ECO:0000256" key="1">
    <source>
        <dbReference type="ARBA" id="ARBA00004123"/>
    </source>
</evidence>
<protein>
    <recommendedName>
        <fullName evidence="5">Chromo domain-containing protein</fullName>
    </recommendedName>
</protein>
<evidence type="ECO:0000256" key="3">
    <source>
        <dbReference type="ARBA" id="ARBA00023242"/>
    </source>
</evidence>
<evidence type="ECO:0000256" key="2">
    <source>
        <dbReference type="ARBA" id="ARBA00011353"/>
    </source>
</evidence>
<dbReference type="SUPFAM" id="SSF54160">
    <property type="entry name" value="Chromo domain-like"/>
    <property type="match status" value="2"/>
</dbReference>